<proteinExistence type="predicted"/>
<evidence type="ECO:0000313" key="3">
    <source>
        <dbReference type="Proteomes" id="UP000476176"/>
    </source>
</evidence>
<comment type="caution">
    <text evidence="2">The sequence shown here is derived from an EMBL/GenBank/DDBJ whole genome shotgun (WGS) entry which is preliminary data.</text>
</comment>
<feature type="compositionally biased region" description="Pro residues" evidence="1">
    <location>
        <begin position="162"/>
        <end position="172"/>
    </location>
</feature>
<protein>
    <submittedName>
        <fullName evidence="2">Uncharacterized protein</fullName>
    </submittedName>
</protein>
<feature type="compositionally biased region" description="Low complexity" evidence="1">
    <location>
        <begin position="233"/>
        <end position="246"/>
    </location>
</feature>
<feature type="region of interest" description="Disordered" evidence="1">
    <location>
        <begin position="1"/>
        <end position="25"/>
    </location>
</feature>
<dbReference type="Proteomes" id="UP000476176">
    <property type="component" value="Unassembled WGS sequence"/>
</dbReference>
<feature type="compositionally biased region" description="Low complexity" evidence="1">
    <location>
        <begin position="87"/>
        <end position="103"/>
    </location>
</feature>
<feature type="compositionally biased region" description="Low complexity" evidence="1">
    <location>
        <begin position="173"/>
        <end position="203"/>
    </location>
</feature>
<feature type="compositionally biased region" description="Low complexity" evidence="1">
    <location>
        <begin position="303"/>
        <end position="316"/>
    </location>
</feature>
<name>A0A6G0P8C9_9STRA</name>
<organism evidence="2 3">
    <name type="scientific">Phytophthora fragariae</name>
    <dbReference type="NCBI Taxonomy" id="53985"/>
    <lineage>
        <taxon>Eukaryota</taxon>
        <taxon>Sar</taxon>
        <taxon>Stramenopiles</taxon>
        <taxon>Oomycota</taxon>
        <taxon>Peronosporomycetes</taxon>
        <taxon>Peronosporales</taxon>
        <taxon>Peronosporaceae</taxon>
        <taxon>Phytophthora</taxon>
    </lineage>
</organism>
<dbReference type="AlphaFoldDB" id="A0A6G0P8C9"/>
<sequence length="329" mass="33105">MRFWWPEWQTRERSPSSDSKCSTASHSSLASDASFYSAASDGAGAAVLATARAGADPLGLGLRIVDPPAPVLGSAEPEMDPADRPRALPLLGTGTAVGAATSGTGPGPAAPIARQPTAGLEPAGDQASPRSSSATSRRFEDRTAGGRSTLPSAGSDQAPSDPASPPDRPAGPGPAAAAAAAHAASDAVPTPQARRSAAQDSAPAAPPLRAPQLPPSDVGRPGRAAGRLPDWVAPGAALAAATARALAVRHGPSDPDDDSSEDDDPDSVLPRPDPAERAACCPLGERSQPRWLALPRPPPRPPSTTTTPAPAQTPRTATPPPLAATRPRE</sequence>
<feature type="compositionally biased region" description="Pro residues" evidence="1">
    <location>
        <begin position="204"/>
        <end position="214"/>
    </location>
</feature>
<evidence type="ECO:0000256" key="1">
    <source>
        <dbReference type="SAM" id="MobiDB-lite"/>
    </source>
</evidence>
<accession>A0A6G0P8C9</accession>
<feature type="compositionally biased region" description="Low complexity" evidence="1">
    <location>
        <begin position="151"/>
        <end position="161"/>
    </location>
</feature>
<feature type="compositionally biased region" description="Acidic residues" evidence="1">
    <location>
        <begin position="254"/>
        <end position="266"/>
    </location>
</feature>
<dbReference type="EMBL" id="QXGC01000363">
    <property type="protein sequence ID" value="KAE9239266.1"/>
    <property type="molecule type" value="Genomic_DNA"/>
</dbReference>
<reference evidence="2 3" key="1">
    <citation type="submission" date="2018-09" db="EMBL/GenBank/DDBJ databases">
        <title>Genomic investigation of the strawberry pathogen Phytophthora fragariae indicates pathogenicity is determined by transcriptional variation in three key races.</title>
        <authorList>
            <person name="Adams T.M."/>
            <person name="Armitage A.D."/>
            <person name="Sobczyk M.K."/>
            <person name="Bates H.J."/>
            <person name="Dunwell J.M."/>
            <person name="Nellist C.F."/>
            <person name="Harrison R.J."/>
        </authorList>
    </citation>
    <scope>NUCLEOTIDE SEQUENCE [LARGE SCALE GENOMIC DNA]</scope>
    <source>
        <strain evidence="2 3">BC-23</strain>
    </source>
</reference>
<feature type="compositionally biased region" description="Low complexity" evidence="1">
    <location>
        <begin position="127"/>
        <end position="136"/>
    </location>
</feature>
<feature type="region of interest" description="Disordered" evidence="1">
    <location>
        <begin position="66"/>
        <end position="329"/>
    </location>
</feature>
<gene>
    <name evidence="2" type="ORF">PF004_g8018</name>
</gene>
<evidence type="ECO:0000313" key="2">
    <source>
        <dbReference type="EMBL" id="KAE9239266.1"/>
    </source>
</evidence>